<evidence type="ECO:0000256" key="7">
    <source>
        <dbReference type="ARBA" id="ARBA00022989"/>
    </source>
</evidence>
<dbReference type="PATRIC" id="fig|1261658.3.peg.1550"/>
<sequence length="471" mass="55507">MNNESISKYAMIILDLCSLFATFWISLLIISSMGDINQYIPQNDMEYRIMIHLLLSCLCVIWFWSRLRHYTYRKPFWFELKEILRTLLIFSVIDLAMLSLSKLYISRYVWLFTWLSMLILVPLVRISFKTFLIKKGIILKDTIIIGGGQNAIDTYNAIINESYLGLNVIYFITDQKSKELDQLGKPIIFYKNLNHAWENFQENTQFIIALEDQDNSKKEIWIRNLTKRKYRFVSIVPSLRGIPLYSTDMSFLFSYDILLLRLNHNLSKRSSQIIKRIIDIIVSSLLIITLSPLLLVIWLLITFDGGNALFSHKRVGKDGNLFSCWKFRTMRKDADKFLENYLKENPSANVEWQKERKLRNDPRVTQIGQWIRKTSLDELPQLFNVLYGDMSLVGPRPITNDELVYYHSSLDYYFMAKPGMTGLWQVSGRNNVSYDQRVYFDSWYVKNWSVWNDFVILCKTIPAVFKRTGAI</sequence>
<feature type="transmembrane region" description="Helical" evidence="9">
    <location>
        <begin position="12"/>
        <end position="33"/>
    </location>
</feature>
<evidence type="ECO:0000256" key="9">
    <source>
        <dbReference type="SAM" id="Phobius"/>
    </source>
</evidence>
<reference evidence="11 12" key="1">
    <citation type="submission" date="2014-01" db="EMBL/GenBank/DDBJ databases">
        <authorList>
            <person name="Zuccon D."/>
        </authorList>
    </citation>
    <scope>NUCLEOTIDE SEQUENCE [LARGE SCALE GENOMIC DNA]</scope>
    <source>
        <strain evidence="11 12">Y31</strain>
    </source>
</reference>
<feature type="transmembrane region" description="Helical" evidence="9">
    <location>
        <begin position="111"/>
        <end position="128"/>
    </location>
</feature>
<evidence type="ECO:0000313" key="11">
    <source>
        <dbReference type="EMBL" id="OAQ14267.1"/>
    </source>
</evidence>
<feature type="transmembrane region" description="Helical" evidence="9">
    <location>
        <begin position="45"/>
        <end position="65"/>
    </location>
</feature>
<organism evidence="11 12">
    <name type="scientific">Bibersteinia trehalosi Y31</name>
    <dbReference type="NCBI Taxonomy" id="1261658"/>
    <lineage>
        <taxon>Bacteria</taxon>
        <taxon>Pseudomonadati</taxon>
        <taxon>Pseudomonadota</taxon>
        <taxon>Gammaproteobacteria</taxon>
        <taxon>Pasteurellales</taxon>
        <taxon>Pasteurellaceae</taxon>
        <taxon>Bibersteinia</taxon>
    </lineage>
</organism>
<evidence type="ECO:0000256" key="3">
    <source>
        <dbReference type="ARBA" id="ARBA00006464"/>
    </source>
</evidence>
<gene>
    <name evidence="11" type="ORF">F480_07760</name>
</gene>
<dbReference type="Pfam" id="PF02397">
    <property type="entry name" value="Bac_transf"/>
    <property type="match status" value="1"/>
</dbReference>
<dbReference type="GO" id="GO:0000271">
    <property type="term" value="P:polysaccharide biosynthetic process"/>
    <property type="evidence" value="ECO:0007669"/>
    <property type="project" value="InterPro"/>
</dbReference>
<name>A0A179CXH5_BIBTR</name>
<evidence type="ECO:0000256" key="5">
    <source>
        <dbReference type="ARBA" id="ARBA00022679"/>
    </source>
</evidence>
<dbReference type="GO" id="GO:0005886">
    <property type="term" value="C:plasma membrane"/>
    <property type="evidence" value="ECO:0007669"/>
    <property type="project" value="UniProtKB-SubCell"/>
</dbReference>
<keyword evidence="5 11" id="KW-0808">Transferase</keyword>
<dbReference type="NCBIfam" id="TIGR03022">
    <property type="entry name" value="WbaP_sugtrans"/>
    <property type="match status" value="1"/>
</dbReference>
<dbReference type="Proteomes" id="UP000078358">
    <property type="component" value="Unassembled WGS sequence"/>
</dbReference>
<feature type="transmembrane region" description="Helical" evidence="9">
    <location>
        <begin position="277"/>
        <end position="301"/>
    </location>
</feature>
<proteinExistence type="inferred from homology"/>
<evidence type="ECO:0000256" key="1">
    <source>
        <dbReference type="ARBA" id="ARBA00004141"/>
    </source>
</evidence>
<accession>A0A179CXH5</accession>
<evidence type="ECO:0000256" key="6">
    <source>
        <dbReference type="ARBA" id="ARBA00022692"/>
    </source>
</evidence>
<protein>
    <submittedName>
        <fullName evidence="11">UDP-phosphate galactose phosphotransferase</fullName>
    </submittedName>
</protein>
<keyword evidence="8 9" id="KW-0472">Membrane</keyword>
<dbReference type="AlphaFoldDB" id="A0A179CXH5"/>
<keyword evidence="4" id="KW-1003">Cell membrane</keyword>
<evidence type="ECO:0000256" key="8">
    <source>
        <dbReference type="ARBA" id="ARBA00023136"/>
    </source>
</evidence>
<evidence type="ECO:0000256" key="4">
    <source>
        <dbReference type="ARBA" id="ARBA00022475"/>
    </source>
</evidence>
<dbReference type="Gene3D" id="3.40.50.720">
    <property type="entry name" value="NAD(P)-binding Rossmann-like Domain"/>
    <property type="match status" value="1"/>
</dbReference>
<dbReference type="EMBL" id="JACI01000002">
    <property type="protein sequence ID" value="OAQ14267.1"/>
    <property type="molecule type" value="Genomic_DNA"/>
</dbReference>
<feature type="domain" description="Bacterial sugar transferase" evidence="10">
    <location>
        <begin position="275"/>
        <end position="466"/>
    </location>
</feature>
<keyword evidence="7 9" id="KW-1133">Transmembrane helix</keyword>
<evidence type="ECO:0000259" key="10">
    <source>
        <dbReference type="Pfam" id="PF02397"/>
    </source>
</evidence>
<dbReference type="RefSeq" id="WP_064318689.1">
    <property type="nucleotide sequence ID" value="NZ_JACI01000002.1"/>
</dbReference>
<evidence type="ECO:0000313" key="12">
    <source>
        <dbReference type="Proteomes" id="UP000078358"/>
    </source>
</evidence>
<comment type="similarity">
    <text evidence="3">Belongs to the bacterial sugar transferase family.</text>
</comment>
<dbReference type="NCBIfam" id="TIGR03025">
    <property type="entry name" value="EPS_sugtrans"/>
    <property type="match status" value="1"/>
</dbReference>
<comment type="subcellular location">
    <subcellularLocation>
        <location evidence="2">Cell membrane</location>
    </subcellularLocation>
    <subcellularLocation>
        <location evidence="1">Membrane</location>
        <topology evidence="1">Multi-pass membrane protein</topology>
    </subcellularLocation>
</comment>
<comment type="caution">
    <text evidence="11">The sequence shown here is derived from an EMBL/GenBank/DDBJ whole genome shotgun (WGS) entry which is preliminary data.</text>
</comment>
<dbReference type="InterPro" id="IPR017475">
    <property type="entry name" value="EPS_sugar_tfrase"/>
</dbReference>
<evidence type="ECO:0000256" key="2">
    <source>
        <dbReference type="ARBA" id="ARBA00004236"/>
    </source>
</evidence>
<dbReference type="PANTHER" id="PTHR30576">
    <property type="entry name" value="COLANIC BIOSYNTHESIS UDP-GLUCOSE LIPID CARRIER TRANSFERASE"/>
    <property type="match status" value="1"/>
</dbReference>
<dbReference type="InterPro" id="IPR003362">
    <property type="entry name" value="Bact_transf"/>
</dbReference>
<keyword evidence="6 9" id="KW-0812">Transmembrane</keyword>
<feature type="transmembrane region" description="Helical" evidence="9">
    <location>
        <begin position="86"/>
        <end position="105"/>
    </location>
</feature>
<dbReference type="InterPro" id="IPR017472">
    <property type="entry name" value="Undecaprenyl-P_galact_Ptfrase"/>
</dbReference>
<dbReference type="PANTHER" id="PTHR30576:SF4">
    <property type="entry name" value="UNDECAPRENYL-PHOSPHATE GALACTOSE PHOSPHOTRANSFERASE"/>
    <property type="match status" value="1"/>
</dbReference>
<dbReference type="GO" id="GO:0016780">
    <property type="term" value="F:phosphotransferase activity, for other substituted phosphate groups"/>
    <property type="evidence" value="ECO:0007669"/>
    <property type="project" value="TreeGrafter"/>
</dbReference>